<evidence type="ECO:0000313" key="2">
    <source>
        <dbReference type="EMBL" id="CAI5453786.1"/>
    </source>
</evidence>
<sequence>MSSNIDLFFPNFNNKIRNILFDILIFFDVNDEYLSDFKLYFSIFAIPILICHLIVLTRKSMRYTSINVILAALAMSDIVMMFCNCFEYYRYTTTKYLRCENFDGLIIVLMTMIHEVVDSFVIRLSTWLAVGLPFLLDSYYQVWSTPFEIAGAITYTVVIVENDVPDERCNLDSNFTYTSYELGYREWAKSNNFEYFRHYVFIDAIFTKHIPALLSPVSTVILIQEIGRLKKKRNELVGSER</sequence>
<keyword evidence="1" id="KW-0472">Membrane</keyword>
<evidence type="ECO:0000256" key="1">
    <source>
        <dbReference type="SAM" id="Phobius"/>
    </source>
</evidence>
<dbReference type="Proteomes" id="UP001152747">
    <property type="component" value="Unassembled WGS sequence"/>
</dbReference>
<proteinExistence type="predicted"/>
<comment type="caution">
    <text evidence="2">The sequence shown here is derived from an EMBL/GenBank/DDBJ whole genome shotgun (WGS) entry which is preliminary data.</text>
</comment>
<keyword evidence="1" id="KW-0812">Transmembrane</keyword>
<feature type="transmembrane region" description="Helical" evidence="1">
    <location>
        <begin position="68"/>
        <end position="89"/>
    </location>
</feature>
<feature type="transmembrane region" description="Helical" evidence="1">
    <location>
        <begin position="37"/>
        <end position="56"/>
    </location>
</feature>
<dbReference type="EMBL" id="CANHGI010000005">
    <property type="protein sequence ID" value="CAI5453786.1"/>
    <property type="molecule type" value="Genomic_DNA"/>
</dbReference>
<dbReference type="PANTHER" id="PTHR22751">
    <property type="entry name" value="G-PROTEIN COUPLED RECEPTOR-RELATED"/>
    <property type="match status" value="1"/>
</dbReference>
<dbReference type="GO" id="GO:0008528">
    <property type="term" value="F:G protein-coupled peptide receptor activity"/>
    <property type="evidence" value="ECO:0007669"/>
    <property type="project" value="InterPro"/>
</dbReference>
<keyword evidence="3" id="KW-1185">Reference proteome</keyword>
<organism evidence="2 3">
    <name type="scientific">Caenorhabditis angaria</name>
    <dbReference type="NCBI Taxonomy" id="860376"/>
    <lineage>
        <taxon>Eukaryota</taxon>
        <taxon>Metazoa</taxon>
        <taxon>Ecdysozoa</taxon>
        <taxon>Nematoda</taxon>
        <taxon>Chromadorea</taxon>
        <taxon>Rhabditida</taxon>
        <taxon>Rhabditina</taxon>
        <taxon>Rhabditomorpha</taxon>
        <taxon>Rhabditoidea</taxon>
        <taxon>Rhabditidae</taxon>
        <taxon>Peloderinae</taxon>
        <taxon>Caenorhabditis</taxon>
    </lineage>
</organism>
<evidence type="ECO:0000313" key="3">
    <source>
        <dbReference type="Proteomes" id="UP001152747"/>
    </source>
</evidence>
<dbReference type="Pfam" id="PF10324">
    <property type="entry name" value="7TM_GPCR_Srw"/>
    <property type="match status" value="2"/>
</dbReference>
<name>A0A9P1IZ87_9PELO</name>
<evidence type="ECO:0008006" key="4">
    <source>
        <dbReference type="Google" id="ProtNLM"/>
    </source>
</evidence>
<gene>
    <name evidence="2" type="ORF">CAMP_LOCUS16423</name>
</gene>
<dbReference type="SUPFAM" id="SSF81321">
    <property type="entry name" value="Family A G protein-coupled receptor-like"/>
    <property type="match status" value="1"/>
</dbReference>
<protein>
    <recommendedName>
        <fullName evidence="4">G-protein coupled receptors family 1 profile domain-containing protein</fullName>
    </recommendedName>
</protein>
<dbReference type="InterPro" id="IPR019427">
    <property type="entry name" value="7TM_GPCR_serpentine_rcpt_Srw"/>
</dbReference>
<dbReference type="AlphaFoldDB" id="A0A9P1IZ87"/>
<accession>A0A9P1IZ87</accession>
<reference evidence="2" key="1">
    <citation type="submission" date="2022-11" db="EMBL/GenBank/DDBJ databases">
        <authorList>
            <person name="Kikuchi T."/>
        </authorList>
    </citation>
    <scope>NUCLEOTIDE SEQUENCE</scope>
    <source>
        <strain evidence="2">PS1010</strain>
    </source>
</reference>
<keyword evidence="1" id="KW-1133">Transmembrane helix</keyword>
<dbReference type="OrthoDB" id="5871549at2759"/>
<dbReference type="Gene3D" id="1.20.1070.10">
    <property type="entry name" value="Rhodopsin 7-helix transmembrane proteins"/>
    <property type="match status" value="1"/>
</dbReference>